<name>A0A9Q1BDT6_HOLLE</name>
<dbReference type="PANTHER" id="PTHR21301:SF11">
    <property type="entry name" value="GIY-YIG DOMAIN-CONTAINING PROTEIN"/>
    <property type="match status" value="1"/>
</dbReference>
<gene>
    <name evidence="2" type="ORF">HOLleu_36689</name>
</gene>
<evidence type="ECO:0000313" key="2">
    <source>
        <dbReference type="EMBL" id="KAJ8024066.1"/>
    </source>
</evidence>
<sequence length="131" mass="15055">MISAIKFTMELENHGVIPFLDVKVQKTDSKLSFSVYRKPTHTDQYLHFSNHHVSSVVNTLVHRALTLCDADKVSNELDHISKALHKNGYPAHYVDRAVKKQTQQIIKKKASEEYDHGAVIWMEICRTLKLV</sequence>
<evidence type="ECO:0000259" key="1">
    <source>
        <dbReference type="Pfam" id="PF26215"/>
    </source>
</evidence>
<dbReference type="Proteomes" id="UP001152320">
    <property type="component" value="Chromosome 19"/>
</dbReference>
<reference evidence="2" key="1">
    <citation type="submission" date="2021-10" db="EMBL/GenBank/DDBJ databases">
        <title>Tropical sea cucumber genome reveals ecological adaptation and Cuvierian tubules defense mechanism.</title>
        <authorList>
            <person name="Chen T."/>
        </authorList>
    </citation>
    <scope>NUCLEOTIDE SEQUENCE</scope>
    <source>
        <strain evidence="2">Nanhai2018</strain>
        <tissue evidence="2">Muscle</tissue>
    </source>
</reference>
<dbReference type="AlphaFoldDB" id="A0A9Q1BDT6"/>
<dbReference type="Pfam" id="PF26215">
    <property type="entry name" value="HTH_animal"/>
    <property type="match status" value="1"/>
</dbReference>
<dbReference type="OrthoDB" id="6758782at2759"/>
<dbReference type="EMBL" id="JAIZAY010000019">
    <property type="protein sequence ID" value="KAJ8024066.1"/>
    <property type="molecule type" value="Genomic_DNA"/>
</dbReference>
<keyword evidence="3" id="KW-1185">Reference proteome</keyword>
<proteinExistence type="predicted"/>
<evidence type="ECO:0000313" key="3">
    <source>
        <dbReference type="Proteomes" id="UP001152320"/>
    </source>
</evidence>
<accession>A0A9Q1BDT6</accession>
<dbReference type="PANTHER" id="PTHR21301">
    <property type="entry name" value="REVERSE TRANSCRIPTASE"/>
    <property type="match status" value="1"/>
</dbReference>
<dbReference type="InterPro" id="IPR058912">
    <property type="entry name" value="HTH_animal"/>
</dbReference>
<feature type="domain" description="Helix-turn-helix" evidence="1">
    <location>
        <begin position="44"/>
        <end position="98"/>
    </location>
</feature>
<protein>
    <recommendedName>
        <fullName evidence="1">Helix-turn-helix domain-containing protein</fullName>
    </recommendedName>
</protein>
<organism evidence="2 3">
    <name type="scientific">Holothuria leucospilota</name>
    <name type="common">Black long sea cucumber</name>
    <name type="synonym">Mertensiothuria leucospilota</name>
    <dbReference type="NCBI Taxonomy" id="206669"/>
    <lineage>
        <taxon>Eukaryota</taxon>
        <taxon>Metazoa</taxon>
        <taxon>Echinodermata</taxon>
        <taxon>Eleutherozoa</taxon>
        <taxon>Echinozoa</taxon>
        <taxon>Holothuroidea</taxon>
        <taxon>Aspidochirotacea</taxon>
        <taxon>Aspidochirotida</taxon>
        <taxon>Holothuriidae</taxon>
        <taxon>Holothuria</taxon>
    </lineage>
</organism>
<comment type="caution">
    <text evidence="2">The sequence shown here is derived from an EMBL/GenBank/DDBJ whole genome shotgun (WGS) entry which is preliminary data.</text>
</comment>